<dbReference type="Proteomes" id="UP000554235">
    <property type="component" value="Unassembled WGS sequence"/>
</dbReference>
<proteinExistence type="predicted"/>
<gene>
    <name evidence="1" type="ORF">FALBO_2049</name>
</gene>
<evidence type="ECO:0000313" key="2">
    <source>
        <dbReference type="Proteomes" id="UP000554235"/>
    </source>
</evidence>
<dbReference type="OrthoDB" id="5053384at2759"/>
<organism evidence="1 2">
    <name type="scientific">Fusarium albosuccineum</name>
    <dbReference type="NCBI Taxonomy" id="1237068"/>
    <lineage>
        <taxon>Eukaryota</taxon>
        <taxon>Fungi</taxon>
        <taxon>Dikarya</taxon>
        <taxon>Ascomycota</taxon>
        <taxon>Pezizomycotina</taxon>
        <taxon>Sordariomycetes</taxon>
        <taxon>Hypocreomycetidae</taxon>
        <taxon>Hypocreales</taxon>
        <taxon>Nectriaceae</taxon>
        <taxon>Fusarium</taxon>
        <taxon>Fusarium decemcellulare species complex</taxon>
    </lineage>
</organism>
<name>A0A8H4LM45_9HYPO</name>
<dbReference type="EMBL" id="JAADYS010000257">
    <property type="protein sequence ID" value="KAF4471050.1"/>
    <property type="molecule type" value="Genomic_DNA"/>
</dbReference>
<evidence type="ECO:0000313" key="1">
    <source>
        <dbReference type="EMBL" id="KAF4471050.1"/>
    </source>
</evidence>
<comment type="caution">
    <text evidence="1">The sequence shown here is derived from an EMBL/GenBank/DDBJ whole genome shotgun (WGS) entry which is preliminary data.</text>
</comment>
<sequence>MHLFLVMRLGHRLYSLARTQSDPCLFARTSSSARVLLRPASASTERSCAPWCSTGYLPTSFSLTHGPKGEAEETSIWDEGPAQPLERSCDSVHQNATPGAEFKVQFHLATDASGYGIGGVLPSVEHWLFVDHCKY</sequence>
<accession>A0A8H4LM45</accession>
<dbReference type="AlphaFoldDB" id="A0A8H4LM45"/>
<protein>
    <submittedName>
        <fullName evidence="1">Ribonuclease H</fullName>
    </submittedName>
</protein>
<reference evidence="1 2" key="1">
    <citation type="submission" date="2020-01" db="EMBL/GenBank/DDBJ databases">
        <title>Identification and distribution of gene clusters putatively required for synthesis of sphingolipid metabolism inhibitors in phylogenetically diverse species of the filamentous fungus Fusarium.</title>
        <authorList>
            <person name="Kim H.-S."/>
            <person name="Busman M."/>
            <person name="Brown D.W."/>
            <person name="Divon H."/>
            <person name="Uhlig S."/>
            <person name="Proctor R.H."/>
        </authorList>
    </citation>
    <scope>NUCLEOTIDE SEQUENCE [LARGE SCALE GENOMIC DNA]</scope>
    <source>
        <strain evidence="1 2">NRRL 20459</strain>
    </source>
</reference>
<keyword evidence="2" id="KW-1185">Reference proteome</keyword>